<evidence type="ECO:0000313" key="3">
    <source>
        <dbReference type="EMBL" id="MFC4077026.1"/>
    </source>
</evidence>
<dbReference type="Pfam" id="PF12732">
    <property type="entry name" value="YtxH"/>
    <property type="match status" value="1"/>
</dbReference>
<feature type="coiled-coil region" evidence="1">
    <location>
        <begin position="43"/>
        <end position="70"/>
    </location>
</feature>
<keyword evidence="2" id="KW-1133">Transmembrane helix</keyword>
<comment type="caution">
    <text evidence="3">The sequence shown here is derived from an EMBL/GenBank/DDBJ whole genome shotgun (WGS) entry which is preliminary data.</text>
</comment>
<dbReference type="PANTHER" id="PTHR35792:SF1">
    <property type="entry name" value="SLL0268 PROTEIN"/>
    <property type="match status" value="1"/>
</dbReference>
<organism evidence="3 4">
    <name type="scientific">Salinithrix halophila</name>
    <dbReference type="NCBI Taxonomy" id="1485204"/>
    <lineage>
        <taxon>Bacteria</taxon>
        <taxon>Bacillati</taxon>
        <taxon>Bacillota</taxon>
        <taxon>Bacilli</taxon>
        <taxon>Bacillales</taxon>
        <taxon>Thermoactinomycetaceae</taxon>
        <taxon>Salinithrix</taxon>
    </lineage>
</organism>
<dbReference type="RefSeq" id="WP_380704488.1">
    <property type="nucleotide sequence ID" value="NZ_JBHSAP010000009.1"/>
</dbReference>
<feature type="transmembrane region" description="Helical" evidence="2">
    <location>
        <begin position="12"/>
        <end position="31"/>
    </location>
</feature>
<evidence type="ECO:0000256" key="1">
    <source>
        <dbReference type="SAM" id="Coils"/>
    </source>
</evidence>
<dbReference type="PANTHER" id="PTHR35792">
    <property type="entry name" value="GENERAL STRESS PROTEIN"/>
    <property type="match status" value="1"/>
</dbReference>
<evidence type="ECO:0000256" key="2">
    <source>
        <dbReference type="SAM" id="Phobius"/>
    </source>
</evidence>
<sequence>MGKNSGVNGKDLFIGAVIGGVIGATAALLLAPKSGRETRKDLYKGLETARDNLRDQSEQVSRKAVEVKDAATDRWIDIRESTVDTVKEVASTVEGAKEKAGRKLEKISERTAAKLKS</sequence>
<name>A0ABV8JE37_9BACL</name>
<dbReference type="EMBL" id="JBHSAP010000009">
    <property type="protein sequence ID" value="MFC4077026.1"/>
    <property type="molecule type" value="Genomic_DNA"/>
</dbReference>
<dbReference type="InterPro" id="IPR052928">
    <property type="entry name" value="Desiccation-related_membrane"/>
</dbReference>
<protein>
    <submittedName>
        <fullName evidence="3">YtxH domain-containing protein</fullName>
    </submittedName>
</protein>
<dbReference type="InterPro" id="IPR024623">
    <property type="entry name" value="YtxH"/>
</dbReference>
<keyword evidence="2" id="KW-0472">Membrane</keyword>
<proteinExistence type="predicted"/>
<accession>A0ABV8JE37</accession>
<dbReference type="Gene3D" id="1.20.120.20">
    <property type="entry name" value="Apolipoprotein"/>
    <property type="match status" value="1"/>
</dbReference>
<keyword evidence="1" id="KW-0175">Coiled coil</keyword>
<dbReference type="Proteomes" id="UP001595843">
    <property type="component" value="Unassembled WGS sequence"/>
</dbReference>
<reference evidence="4" key="1">
    <citation type="journal article" date="2019" name="Int. J. Syst. Evol. Microbiol.">
        <title>The Global Catalogue of Microorganisms (GCM) 10K type strain sequencing project: providing services to taxonomists for standard genome sequencing and annotation.</title>
        <authorList>
            <consortium name="The Broad Institute Genomics Platform"/>
            <consortium name="The Broad Institute Genome Sequencing Center for Infectious Disease"/>
            <person name="Wu L."/>
            <person name="Ma J."/>
        </authorList>
    </citation>
    <scope>NUCLEOTIDE SEQUENCE [LARGE SCALE GENOMIC DNA]</scope>
    <source>
        <strain evidence="4">IBRC-M 10813</strain>
    </source>
</reference>
<keyword evidence="2" id="KW-0812">Transmembrane</keyword>
<evidence type="ECO:0000313" key="4">
    <source>
        <dbReference type="Proteomes" id="UP001595843"/>
    </source>
</evidence>
<keyword evidence="4" id="KW-1185">Reference proteome</keyword>
<gene>
    <name evidence="3" type="ORF">ACFOUO_09385</name>
</gene>